<keyword evidence="2" id="KW-1185">Reference proteome</keyword>
<accession>A0A6P5JCW3</accession>
<feature type="region of interest" description="Disordered" evidence="1">
    <location>
        <begin position="69"/>
        <end position="101"/>
    </location>
</feature>
<reference evidence="3" key="1">
    <citation type="submission" date="2025-08" db="UniProtKB">
        <authorList>
            <consortium name="RefSeq"/>
        </authorList>
    </citation>
    <scope>IDENTIFICATION</scope>
    <source>
        <tissue evidence="3">Spleen</tissue>
    </source>
</reference>
<dbReference type="InParanoid" id="A0A6P5JCW3"/>
<dbReference type="AlphaFoldDB" id="A0A6P5JCW3"/>
<evidence type="ECO:0000313" key="3">
    <source>
        <dbReference type="RefSeq" id="XP_020828966.1"/>
    </source>
</evidence>
<dbReference type="RefSeq" id="XP_020828966.1">
    <property type="nucleotide sequence ID" value="XM_020973307.1"/>
</dbReference>
<organism evidence="2 3">
    <name type="scientific">Phascolarctos cinereus</name>
    <name type="common">Koala</name>
    <dbReference type="NCBI Taxonomy" id="38626"/>
    <lineage>
        <taxon>Eukaryota</taxon>
        <taxon>Metazoa</taxon>
        <taxon>Chordata</taxon>
        <taxon>Craniata</taxon>
        <taxon>Vertebrata</taxon>
        <taxon>Euteleostomi</taxon>
        <taxon>Mammalia</taxon>
        <taxon>Metatheria</taxon>
        <taxon>Diprotodontia</taxon>
        <taxon>Phascolarctidae</taxon>
        <taxon>Phascolarctos</taxon>
    </lineage>
</organism>
<gene>
    <name evidence="3" type="primary">LOC110198811</name>
</gene>
<dbReference type="GeneID" id="110198811"/>
<feature type="compositionally biased region" description="Basic residues" evidence="1">
    <location>
        <begin position="1"/>
        <end position="14"/>
    </location>
</feature>
<evidence type="ECO:0000256" key="1">
    <source>
        <dbReference type="SAM" id="MobiDB-lite"/>
    </source>
</evidence>
<evidence type="ECO:0000313" key="2">
    <source>
        <dbReference type="Proteomes" id="UP000515140"/>
    </source>
</evidence>
<feature type="region of interest" description="Disordered" evidence="1">
    <location>
        <begin position="1"/>
        <end position="24"/>
    </location>
</feature>
<proteinExistence type="predicted"/>
<dbReference type="Proteomes" id="UP000515140">
    <property type="component" value="Unplaced"/>
</dbReference>
<protein>
    <submittedName>
        <fullName evidence="3">Uncharacterized protein LOC110198811</fullName>
    </submittedName>
</protein>
<dbReference type="KEGG" id="pcw:110198811"/>
<name>A0A6P5JCW3_PHACI</name>
<sequence>MTRRSSRKKLKRGSRSAQVGLWSQSSWSQSQGTLELHSRGGSQASSLLVLGHREALLGVEMPSSRVLHVTCSGGDGQDGRVSPSSYSSSSPDKRHPPMPPWRLPSNDWLQRLFFLTGAGFPWSWDVSVSLLGAIKMGRLPLLSRVGGVQPQLPQGGLFHMVRAGSPLLLQLRGQGGSCRPVHSRLHQGALGTLQFPGGPVCLVDKEPAIGREIIKAQLVLQEGQLSLGALLQPGLEMWPLQSLSSCLQAWRTSPTVNLLMLAFPRLPKPTLGSEWSACKEMSTLSQQGLHTR</sequence>